<organism evidence="4">
    <name type="scientific">Phaseolus vulgaris</name>
    <name type="common">Kidney bean</name>
    <name type="synonym">French bean</name>
    <dbReference type="NCBI Taxonomy" id="3885"/>
    <lineage>
        <taxon>Eukaryota</taxon>
        <taxon>Viridiplantae</taxon>
        <taxon>Streptophyta</taxon>
        <taxon>Embryophyta</taxon>
        <taxon>Tracheophyta</taxon>
        <taxon>Spermatophyta</taxon>
        <taxon>Magnoliopsida</taxon>
        <taxon>eudicotyledons</taxon>
        <taxon>Gunneridae</taxon>
        <taxon>Pentapetalae</taxon>
        <taxon>rosids</taxon>
        <taxon>fabids</taxon>
        <taxon>Fabales</taxon>
        <taxon>Fabaceae</taxon>
        <taxon>Papilionoideae</taxon>
        <taxon>50 kb inversion clade</taxon>
        <taxon>NPAAA clade</taxon>
        <taxon>indigoferoid/millettioid clade</taxon>
        <taxon>Phaseoleae</taxon>
        <taxon>Phaseolus</taxon>
    </lineage>
</organism>
<evidence type="ECO:0000256" key="2">
    <source>
        <dbReference type="ARBA" id="ARBA00023242"/>
    </source>
</evidence>
<dbReference type="Gramene" id="ESW35983">
    <property type="protein sequence ID" value="ESW35983"/>
    <property type="gene ID" value="PHAVU_L0001000g"/>
</dbReference>
<feature type="region of interest" description="Disordered" evidence="3">
    <location>
        <begin position="484"/>
        <end position="505"/>
    </location>
</feature>
<dbReference type="GO" id="GO:0005634">
    <property type="term" value="C:nucleus"/>
    <property type="evidence" value="ECO:0007669"/>
    <property type="project" value="UniProtKB-SubCell"/>
</dbReference>
<accession>V7D2P5</accession>
<feature type="compositionally biased region" description="Basic residues" evidence="3">
    <location>
        <begin position="119"/>
        <end position="128"/>
    </location>
</feature>
<dbReference type="OMA" id="KEHDHES"/>
<dbReference type="PANTHER" id="PTHR15074">
    <property type="entry name" value="METHYL-CPG-BINDING PROTEIN"/>
    <property type="match status" value="1"/>
</dbReference>
<evidence type="ECO:0000313" key="4">
    <source>
        <dbReference type="EMBL" id="ESW35983.1"/>
    </source>
</evidence>
<proteinExistence type="predicted"/>
<dbReference type="AlphaFoldDB" id="V7D2P5"/>
<protein>
    <submittedName>
        <fullName evidence="4">Uncharacterized protein</fullName>
    </submittedName>
</protein>
<dbReference type="OrthoDB" id="1436242at2759"/>
<feature type="region of interest" description="Disordered" evidence="3">
    <location>
        <begin position="28"/>
        <end position="59"/>
    </location>
</feature>
<dbReference type="GO" id="GO:0003677">
    <property type="term" value="F:DNA binding"/>
    <property type="evidence" value="ECO:0007669"/>
    <property type="project" value="InterPro"/>
</dbReference>
<evidence type="ECO:0000256" key="3">
    <source>
        <dbReference type="SAM" id="MobiDB-lite"/>
    </source>
</evidence>
<reference evidence="4" key="1">
    <citation type="submission" date="2013-04" db="EMBL/GenBank/DDBJ databases">
        <authorList>
            <person name="Schmutz J."/>
            <person name="McClean P."/>
            <person name="Shu S."/>
            <person name="Cregan P."/>
            <person name="Rokhsar D."/>
            <person name="Jackson S."/>
        </authorList>
    </citation>
    <scope>NUCLEOTIDE SEQUENCE</scope>
</reference>
<dbReference type="STRING" id="3885.V7D2P5"/>
<sequence>MECVLALPAQKEGHVIEVSGKIKEERGIGSYKSSNERKKTSKMHQKVPNFNKNDYGKKGVNWEENGDEIAVEKITSKRDIKRLKKLVHEPQGDDQKKVDTGFCCYGNEGKGDETVSGRIKSKHKRRSKNHEPLGASERKVDAESCSYDSEENGHEIATEKIESEMKRMSKKREPHQGDNEQKIGPDLCSCSCDIRFVGDKLLSDGKIKSKQKKKKTVEDEQRENGDDTETSKFILKRREPQYDNREKIDPELFCSVRDIGFVEDTLLVDGKIKSKDKKKKKVVDHKLQEDDFAIGFVEDKLLVDGKIKSKEKRKKKLVDNKLQKNGGNTETSNFLLRKHEPEGDNRKKIDPDSCFYGFDIGFVEDNLLVDGKIKSKEKNKKRKAVKDKVKENGDDAETSKFILKKREPQGVNKEKIDPELCCYGCDIGFLEDKLLVDREVNSKRECQGDIREKIDPELCCYGCDIGFVEDKLLVDEKVNSVEEELRENSDGAATSKFNPEKMGPEVHKHTVPVGVQYVSPYFHDDSAEKINAKSLDKESKSNPIALPTSVELLGDKLEEDGCAVQIDQLGHEGYVDSVYLSAASRDFFEDQLKENGNEFKSIGIKSEKKKSNSQKTFFESDNARKVSPYFQNDNVKKTVELEAPNNGDNNIVASMGTCGCMVQDKEEKVDADSCWCEIESLASPGIGRSFFGDKMRADRNEMENGTTKFKKIKDFRNKLQENGNDAETRNVKFMKTESVIQKNTALCFEYVSPLFHSDSVEKITGNSLNMKSSSDSIALPIYGHSIENQLEGKHGVEKIKERVLDSCIDPLVFPVASGDFVEWHENENEIETLKVESKKKRKSSNKKTAEEQGRVRKVSPFSQNDKKTVNVEALDHENDFDSIANSGDKIAIENFKFQGNRTCAKNKIVKHAQNLKVSPFLQSNNGKKVDYGSCCYDSVIGFSALSSTGGDFHEDKLPEDGDVIANNLQ</sequence>
<feature type="region of interest" description="Disordered" evidence="3">
    <location>
        <begin position="207"/>
        <end position="238"/>
    </location>
</feature>
<keyword evidence="2" id="KW-0539">Nucleus</keyword>
<feature type="compositionally biased region" description="Basic and acidic residues" evidence="3">
    <location>
        <begin position="216"/>
        <end position="225"/>
    </location>
</feature>
<evidence type="ECO:0000256" key="1">
    <source>
        <dbReference type="ARBA" id="ARBA00004123"/>
    </source>
</evidence>
<dbReference type="PANTHER" id="PTHR15074:SF0">
    <property type="entry name" value="METHYL-CPG-BINDING DOMAIN PROTEIN 4-LIKE PROTEIN"/>
    <property type="match status" value="1"/>
</dbReference>
<feature type="region of interest" description="Disordered" evidence="3">
    <location>
        <begin position="108"/>
        <end position="158"/>
    </location>
</feature>
<name>V7D2P5_PHAVU</name>
<dbReference type="InterPro" id="IPR045138">
    <property type="entry name" value="MeCP2/MBD4"/>
</dbReference>
<dbReference type="EMBL" id="KI548526">
    <property type="protein sequence ID" value="ESW35983.1"/>
    <property type="molecule type" value="Genomic_DNA"/>
</dbReference>
<comment type="subcellular location">
    <subcellularLocation>
        <location evidence="1">Nucleus</location>
    </subcellularLocation>
</comment>
<feature type="non-terminal residue" evidence="4">
    <location>
        <position position="969"/>
    </location>
</feature>
<gene>
    <name evidence="4" type="ORF">PHAVU_L0001000g</name>
</gene>
<feature type="region of interest" description="Disordered" evidence="3">
    <location>
        <begin position="835"/>
        <end position="860"/>
    </location>
</feature>